<evidence type="ECO:0000313" key="1">
    <source>
        <dbReference type="EMBL" id="GGA71163.1"/>
    </source>
</evidence>
<name>A0A916RUM9_9BACI</name>
<gene>
    <name evidence="1" type="ORF">GCM10008025_13820</name>
</gene>
<reference evidence="1" key="1">
    <citation type="journal article" date="2014" name="Int. J. Syst. Evol. Microbiol.">
        <title>Complete genome sequence of Corynebacterium casei LMG S-19264T (=DSM 44701T), isolated from a smear-ripened cheese.</title>
        <authorList>
            <consortium name="US DOE Joint Genome Institute (JGI-PGF)"/>
            <person name="Walter F."/>
            <person name="Albersmeier A."/>
            <person name="Kalinowski J."/>
            <person name="Ruckert C."/>
        </authorList>
    </citation>
    <scope>NUCLEOTIDE SEQUENCE</scope>
    <source>
        <strain evidence="1">CGMCC 1.12408</strain>
    </source>
</reference>
<dbReference type="AlphaFoldDB" id="A0A916RUM9"/>
<comment type="caution">
    <text evidence="1">The sequence shown here is derived from an EMBL/GenBank/DDBJ whole genome shotgun (WGS) entry which is preliminary data.</text>
</comment>
<protein>
    <submittedName>
        <fullName evidence="1">Uncharacterized protein</fullName>
    </submittedName>
</protein>
<accession>A0A916RUM9</accession>
<dbReference type="RefSeq" id="WP_188383949.1">
    <property type="nucleotide sequence ID" value="NZ_BMEY01000006.1"/>
</dbReference>
<proteinExistence type="predicted"/>
<reference evidence="1" key="2">
    <citation type="submission" date="2020-09" db="EMBL/GenBank/DDBJ databases">
        <authorList>
            <person name="Sun Q."/>
            <person name="Zhou Y."/>
        </authorList>
    </citation>
    <scope>NUCLEOTIDE SEQUENCE</scope>
    <source>
        <strain evidence="1">CGMCC 1.12408</strain>
    </source>
</reference>
<evidence type="ECO:0000313" key="2">
    <source>
        <dbReference type="Proteomes" id="UP000613512"/>
    </source>
</evidence>
<dbReference type="EMBL" id="BMEY01000006">
    <property type="protein sequence ID" value="GGA71163.1"/>
    <property type="molecule type" value="Genomic_DNA"/>
</dbReference>
<dbReference type="Proteomes" id="UP000613512">
    <property type="component" value="Unassembled WGS sequence"/>
</dbReference>
<sequence>MNSKINVEKKSEVNEKRVKLEQFYHPDNYERVAERELDLEAKLYLSVILRGALSGGLSIIKPLESIDQKLTPTTDFTVEMVKSLTTRKIIVPHSSSSLMAFSDGDDFPKQYEIFKVYYWLNIKPSDGAYEEMIRRLMYPHTENLVGVEDFCYDMWKKIATHELFEYIQYQLKKIDFPSIYPNKKTATVFEQLLDYFSMAEICYVIDQGINHVSRLFLEGKLVNLMAANEVINFCESYAEMAIAKNWKLKKFRRDEHLTPSLISKVFFTTMLGDPNIGFYESPGNSLTHIF</sequence>
<keyword evidence="2" id="KW-1185">Reference proteome</keyword>
<organism evidence="1 2">
    <name type="scientific">Ornithinibacillus halotolerans</name>
    <dbReference type="NCBI Taxonomy" id="1274357"/>
    <lineage>
        <taxon>Bacteria</taxon>
        <taxon>Bacillati</taxon>
        <taxon>Bacillota</taxon>
        <taxon>Bacilli</taxon>
        <taxon>Bacillales</taxon>
        <taxon>Bacillaceae</taxon>
        <taxon>Ornithinibacillus</taxon>
    </lineage>
</organism>